<name>A0AAE1JDV0_9FABA</name>
<reference evidence="1" key="1">
    <citation type="submission" date="2023-10" db="EMBL/GenBank/DDBJ databases">
        <title>Chromosome-level genome of the transformable northern wattle, Acacia crassicarpa.</title>
        <authorList>
            <person name="Massaro I."/>
            <person name="Sinha N.R."/>
            <person name="Poethig S."/>
            <person name="Leichty A.R."/>
        </authorList>
    </citation>
    <scope>NUCLEOTIDE SEQUENCE</scope>
    <source>
        <strain evidence="1">Acra3RX</strain>
        <tissue evidence="1">Leaf</tissue>
    </source>
</reference>
<evidence type="ECO:0000313" key="2">
    <source>
        <dbReference type="Proteomes" id="UP001293593"/>
    </source>
</evidence>
<sequence>MMSKFQIKQHFASVEHPQSNGQAEAANKIIVNGLKKQMEKAQGDWVEHLYSVLWAYRTTVQTSTGETPFRITYGCEAMIPVEIGEPSLRKLQTLQERVNNEAIAAELDLIDEVRTTAHLRDVATKRLIVARYNRKVKHRSFEKDDLVLRRADIGNKNSREGKLAANWEGPYRIREKLGSSAYVLETLNGEALKRTWNADKLRAYYS</sequence>
<accession>A0AAE1JDV0</accession>
<dbReference type="SUPFAM" id="SSF53098">
    <property type="entry name" value="Ribonuclease H-like"/>
    <property type="match status" value="1"/>
</dbReference>
<dbReference type="InterPro" id="IPR036397">
    <property type="entry name" value="RNaseH_sf"/>
</dbReference>
<proteinExistence type="predicted"/>
<organism evidence="1 2">
    <name type="scientific">Acacia crassicarpa</name>
    <name type="common">northern wattle</name>
    <dbReference type="NCBI Taxonomy" id="499986"/>
    <lineage>
        <taxon>Eukaryota</taxon>
        <taxon>Viridiplantae</taxon>
        <taxon>Streptophyta</taxon>
        <taxon>Embryophyta</taxon>
        <taxon>Tracheophyta</taxon>
        <taxon>Spermatophyta</taxon>
        <taxon>Magnoliopsida</taxon>
        <taxon>eudicotyledons</taxon>
        <taxon>Gunneridae</taxon>
        <taxon>Pentapetalae</taxon>
        <taxon>rosids</taxon>
        <taxon>fabids</taxon>
        <taxon>Fabales</taxon>
        <taxon>Fabaceae</taxon>
        <taxon>Caesalpinioideae</taxon>
        <taxon>mimosoid clade</taxon>
        <taxon>Acacieae</taxon>
        <taxon>Acacia</taxon>
    </lineage>
</organism>
<dbReference type="InterPro" id="IPR012337">
    <property type="entry name" value="RNaseH-like_sf"/>
</dbReference>
<dbReference type="AlphaFoldDB" id="A0AAE1JDV0"/>
<gene>
    <name evidence="1" type="ORF">QN277_025267</name>
</gene>
<evidence type="ECO:0000313" key="1">
    <source>
        <dbReference type="EMBL" id="KAK4268647.1"/>
    </source>
</evidence>
<dbReference type="PANTHER" id="PTHR48475">
    <property type="entry name" value="RIBONUCLEASE H"/>
    <property type="match status" value="1"/>
</dbReference>
<dbReference type="Gene3D" id="3.30.420.10">
    <property type="entry name" value="Ribonuclease H-like superfamily/Ribonuclease H"/>
    <property type="match status" value="1"/>
</dbReference>
<comment type="caution">
    <text evidence="1">The sequence shown here is derived from an EMBL/GenBank/DDBJ whole genome shotgun (WGS) entry which is preliminary data.</text>
</comment>
<dbReference type="Proteomes" id="UP001293593">
    <property type="component" value="Unassembled WGS sequence"/>
</dbReference>
<dbReference type="GO" id="GO:0003676">
    <property type="term" value="F:nucleic acid binding"/>
    <property type="evidence" value="ECO:0007669"/>
    <property type="project" value="InterPro"/>
</dbReference>
<dbReference type="EMBL" id="JAWXYG010000007">
    <property type="protein sequence ID" value="KAK4268647.1"/>
    <property type="molecule type" value="Genomic_DNA"/>
</dbReference>
<protein>
    <submittedName>
        <fullName evidence="1">Uncharacterized protein</fullName>
    </submittedName>
</protein>
<dbReference type="PANTHER" id="PTHR48475:SF2">
    <property type="entry name" value="RIBONUCLEASE H"/>
    <property type="match status" value="1"/>
</dbReference>
<keyword evidence="2" id="KW-1185">Reference proteome</keyword>